<feature type="region of interest" description="Disordered" evidence="1">
    <location>
        <begin position="49"/>
        <end position="69"/>
    </location>
</feature>
<protein>
    <submittedName>
        <fullName evidence="2">Uncharacterized protein</fullName>
    </submittedName>
</protein>
<organism evidence="2 3">
    <name type="scientific">Cryptococcus tetragattii IND107</name>
    <dbReference type="NCBI Taxonomy" id="1296105"/>
    <lineage>
        <taxon>Eukaryota</taxon>
        <taxon>Fungi</taxon>
        <taxon>Dikarya</taxon>
        <taxon>Basidiomycota</taxon>
        <taxon>Agaricomycotina</taxon>
        <taxon>Tremellomycetes</taxon>
        <taxon>Tremellales</taxon>
        <taxon>Cryptococcaceae</taxon>
        <taxon>Cryptococcus</taxon>
        <taxon>Cryptococcus gattii species complex</taxon>
    </lineage>
</organism>
<dbReference type="EMBL" id="ATAM02000012">
    <property type="protein sequence ID" value="KAL0242050.1"/>
    <property type="molecule type" value="Genomic_DNA"/>
</dbReference>
<name>A0ABR3BJT4_9TREE</name>
<feature type="region of interest" description="Disordered" evidence="1">
    <location>
        <begin position="1"/>
        <end position="21"/>
    </location>
</feature>
<gene>
    <name evidence="2" type="ORF">I308_106238</name>
</gene>
<sequence length="133" mass="14715">MSFYPQTEGRHTSVRRTDFKYIHPTSTTQAPSVCNDPSCRDPHCGLGPISRVSTMPTPSGCRSNEPCSDSRCNDPRCFAATTRRSTELLPPTRQGGSAVYPYFPPPINSGGWEDNEHFSKNGGYEFPNTYPPP</sequence>
<proteinExistence type="predicted"/>
<dbReference type="Proteomes" id="UP000054399">
    <property type="component" value="Unassembled WGS sequence"/>
</dbReference>
<feature type="compositionally biased region" description="Polar residues" evidence="1">
    <location>
        <begin position="51"/>
        <end position="67"/>
    </location>
</feature>
<reference evidence="3" key="1">
    <citation type="submission" date="2015-01" db="EMBL/GenBank/DDBJ databases">
        <title>The Genome Sequence of Cryptococcus gattii MMRL2647.</title>
        <authorList>
            <consortium name="The Broad Institute Genomics Platform"/>
            <person name="Cuomo C."/>
            <person name="Litvintseva A."/>
            <person name="Chen Y."/>
            <person name="Heitman J."/>
            <person name="Sun S."/>
            <person name="Springer D."/>
            <person name="Dromer F."/>
            <person name="Young S."/>
            <person name="Zeng Q."/>
            <person name="Gargeya S."/>
            <person name="Abouelleil A."/>
            <person name="Alvarado L."/>
            <person name="Chapman S.B."/>
            <person name="Gainer-Dewar J."/>
            <person name="Goldberg J."/>
            <person name="Griggs A."/>
            <person name="Gujja S."/>
            <person name="Hansen M."/>
            <person name="Howarth C."/>
            <person name="Imamovic A."/>
            <person name="Larimer J."/>
            <person name="Murphy C."/>
            <person name="Naylor J."/>
            <person name="Pearson M."/>
            <person name="Priest M."/>
            <person name="Roberts A."/>
            <person name="Saif S."/>
            <person name="Shea T."/>
            <person name="Sykes S."/>
            <person name="Wortman J."/>
            <person name="Nusbaum C."/>
            <person name="Birren B."/>
        </authorList>
    </citation>
    <scope>NUCLEOTIDE SEQUENCE [LARGE SCALE GENOMIC DNA]</scope>
    <source>
        <strain evidence="3">IND107</strain>
    </source>
</reference>
<feature type="region of interest" description="Disordered" evidence="1">
    <location>
        <begin position="111"/>
        <end position="133"/>
    </location>
</feature>
<reference evidence="2 3" key="2">
    <citation type="submission" date="2024-01" db="EMBL/GenBank/DDBJ databases">
        <title>Comparative genomics of Cryptococcus and Kwoniella reveals pathogenesis evolution and contrasting modes of karyotype evolution via chromosome fusion or intercentromeric recombination.</title>
        <authorList>
            <person name="Coelho M.A."/>
            <person name="David-Palma M."/>
            <person name="Shea T."/>
            <person name="Bowers K."/>
            <person name="Mcginley-Smith S."/>
            <person name="Mohammad A.W."/>
            <person name="Gnirke A."/>
            <person name="Yurkov A.M."/>
            <person name="Nowrousian M."/>
            <person name="Sun S."/>
            <person name="Cuomo C.A."/>
            <person name="Heitman J."/>
        </authorList>
    </citation>
    <scope>NUCLEOTIDE SEQUENCE [LARGE SCALE GENOMIC DNA]</scope>
    <source>
        <strain evidence="2 3">IND107</strain>
    </source>
</reference>
<feature type="compositionally biased region" description="Basic and acidic residues" evidence="1">
    <location>
        <begin position="8"/>
        <end position="21"/>
    </location>
</feature>
<evidence type="ECO:0000256" key="1">
    <source>
        <dbReference type="SAM" id="MobiDB-lite"/>
    </source>
</evidence>
<accession>A0ABR3BJT4</accession>
<keyword evidence="3" id="KW-1185">Reference proteome</keyword>
<dbReference type="GeneID" id="91993093"/>
<evidence type="ECO:0000313" key="2">
    <source>
        <dbReference type="EMBL" id="KAL0242050.1"/>
    </source>
</evidence>
<comment type="caution">
    <text evidence="2">The sequence shown here is derived from an EMBL/GenBank/DDBJ whole genome shotgun (WGS) entry which is preliminary data.</text>
</comment>
<dbReference type="RefSeq" id="XP_066611432.1">
    <property type="nucleotide sequence ID" value="XM_066760671.1"/>
</dbReference>
<evidence type="ECO:0000313" key="3">
    <source>
        <dbReference type="Proteomes" id="UP000054399"/>
    </source>
</evidence>